<keyword evidence="4" id="KW-1185">Reference proteome</keyword>
<feature type="domain" description="HTH cro/C1-type" evidence="2">
    <location>
        <begin position="32"/>
        <end position="74"/>
    </location>
</feature>
<name>A0A7G5FDQ3_9CORY</name>
<protein>
    <submittedName>
        <fullName evidence="3">Helix-turn-helix transcriptional regulator</fullName>
    </submittedName>
</protein>
<dbReference type="PROSITE" id="PS50943">
    <property type="entry name" value="HTH_CROC1"/>
    <property type="match status" value="1"/>
</dbReference>
<evidence type="ECO:0000313" key="4">
    <source>
        <dbReference type="Proteomes" id="UP000515570"/>
    </source>
</evidence>
<dbReference type="InterPro" id="IPR001387">
    <property type="entry name" value="Cro/C1-type_HTH"/>
</dbReference>
<dbReference type="GO" id="GO:0003677">
    <property type="term" value="F:DNA binding"/>
    <property type="evidence" value="ECO:0007669"/>
    <property type="project" value="InterPro"/>
</dbReference>
<evidence type="ECO:0000259" key="2">
    <source>
        <dbReference type="PROSITE" id="PS50943"/>
    </source>
</evidence>
<dbReference type="Gene3D" id="1.10.260.40">
    <property type="entry name" value="lambda repressor-like DNA-binding domains"/>
    <property type="match status" value="1"/>
</dbReference>
<dbReference type="InterPro" id="IPR010982">
    <property type="entry name" value="Lambda_DNA-bd_dom_sf"/>
</dbReference>
<sequence length="101" mass="11059">MNAKATFDYSLLEFGLSDRMRKAQDVAQISNADMAEYIGVSRFTVSRYLNGASEPPLAVLRAWAMCTGVPFEWLQTGKTPDGGEPVGGSVVRHQGLEPRTH</sequence>
<dbReference type="SUPFAM" id="SSF47413">
    <property type="entry name" value="lambda repressor-like DNA-binding domains"/>
    <property type="match status" value="1"/>
</dbReference>
<dbReference type="RefSeq" id="WP_182385551.1">
    <property type="nucleotide sequence ID" value="NZ_CP059833.1"/>
</dbReference>
<reference evidence="3 4" key="1">
    <citation type="submission" date="2020-07" db="EMBL/GenBank/DDBJ databases">
        <title>non toxigenic Corynebacterium sp. nov from a clinical source.</title>
        <authorList>
            <person name="Bernier A.-M."/>
            <person name="Bernard K."/>
        </authorList>
    </citation>
    <scope>NUCLEOTIDE SEQUENCE [LARGE SCALE GENOMIC DNA]</scope>
    <source>
        <strain evidence="4">NML 93-0612</strain>
    </source>
</reference>
<organism evidence="3 4">
    <name type="scientific">Corynebacterium hindlerae</name>
    <dbReference type="NCBI Taxonomy" id="699041"/>
    <lineage>
        <taxon>Bacteria</taxon>
        <taxon>Bacillati</taxon>
        <taxon>Actinomycetota</taxon>
        <taxon>Actinomycetes</taxon>
        <taxon>Mycobacteriales</taxon>
        <taxon>Corynebacteriaceae</taxon>
        <taxon>Corynebacterium</taxon>
    </lineage>
</organism>
<dbReference type="CDD" id="cd00093">
    <property type="entry name" value="HTH_XRE"/>
    <property type="match status" value="1"/>
</dbReference>
<dbReference type="AlphaFoldDB" id="A0A7G5FDQ3"/>
<dbReference type="Proteomes" id="UP000515570">
    <property type="component" value="Chromosome"/>
</dbReference>
<feature type="region of interest" description="Disordered" evidence="1">
    <location>
        <begin position="76"/>
        <end position="101"/>
    </location>
</feature>
<evidence type="ECO:0000256" key="1">
    <source>
        <dbReference type="SAM" id="MobiDB-lite"/>
    </source>
</evidence>
<dbReference type="SMART" id="SM00530">
    <property type="entry name" value="HTH_XRE"/>
    <property type="match status" value="1"/>
</dbReference>
<gene>
    <name evidence="3" type="ORF">HW450_10405</name>
</gene>
<evidence type="ECO:0000313" key="3">
    <source>
        <dbReference type="EMBL" id="QMV84744.1"/>
    </source>
</evidence>
<dbReference type="Pfam" id="PF01381">
    <property type="entry name" value="HTH_3"/>
    <property type="match status" value="1"/>
</dbReference>
<dbReference type="EMBL" id="CP059833">
    <property type="protein sequence ID" value="QMV84744.1"/>
    <property type="molecule type" value="Genomic_DNA"/>
</dbReference>
<accession>A0A7G5FDQ3</accession>
<proteinExistence type="predicted"/>